<dbReference type="SUPFAM" id="SSF50475">
    <property type="entry name" value="FMN-binding split barrel"/>
    <property type="match status" value="1"/>
</dbReference>
<keyword evidence="1" id="KW-0378">Hydrolase</keyword>
<dbReference type="PANTHER" id="PTHR35802">
    <property type="entry name" value="PROTEASE SYNTHASE AND SPORULATION PROTEIN PAI 2"/>
    <property type="match status" value="1"/>
</dbReference>
<evidence type="ECO:0000313" key="1">
    <source>
        <dbReference type="EMBL" id="QDT27775.1"/>
    </source>
</evidence>
<keyword evidence="1" id="KW-0645">Protease</keyword>
<dbReference type="PANTHER" id="PTHR35802:SF1">
    <property type="entry name" value="PROTEASE SYNTHASE AND SPORULATION PROTEIN PAI 2"/>
    <property type="match status" value="1"/>
</dbReference>
<dbReference type="AlphaFoldDB" id="A0A517Q814"/>
<accession>A0A517Q814</accession>
<protein>
    <submittedName>
        <fullName evidence="1">Protease synthase and sporulation protein PAI 2</fullName>
    </submittedName>
</protein>
<proteinExistence type="predicted"/>
<dbReference type="PIRSF" id="PIRSF010372">
    <property type="entry name" value="PaiB"/>
    <property type="match status" value="1"/>
</dbReference>
<dbReference type="Proteomes" id="UP000315647">
    <property type="component" value="Chromosome"/>
</dbReference>
<dbReference type="GO" id="GO:0006508">
    <property type="term" value="P:proteolysis"/>
    <property type="evidence" value="ECO:0007669"/>
    <property type="project" value="UniProtKB-KW"/>
</dbReference>
<dbReference type="InterPro" id="IPR012349">
    <property type="entry name" value="Split_barrel_FMN-bd"/>
</dbReference>
<dbReference type="Pfam" id="PF04299">
    <property type="entry name" value="FMN_bind_2"/>
    <property type="match status" value="1"/>
</dbReference>
<name>A0A517Q814_9PLAN</name>
<organism evidence="1 2">
    <name type="scientific">Gimesia panareensis</name>
    <dbReference type="NCBI Taxonomy" id="2527978"/>
    <lineage>
        <taxon>Bacteria</taxon>
        <taxon>Pseudomonadati</taxon>
        <taxon>Planctomycetota</taxon>
        <taxon>Planctomycetia</taxon>
        <taxon>Planctomycetales</taxon>
        <taxon>Planctomycetaceae</taxon>
        <taxon>Gimesia</taxon>
    </lineage>
</organism>
<reference evidence="1 2" key="1">
    <citation type="submission" date="2019-03" db="EMBL/GenBank/DDBJ databases">
        <title>Deep-cultivation of Planctomycetes and their phenomic and genomic characterization uncovers novel biology.</title>
        <authorList>
            <person name="Wiegand S."/>
            <person name="Jogler M."/>
            <person name="Boedeker C."/>
            <person name="Pinto D."/>
            <person name="Vollmers J."/>
            <person name="Rivas-Marin E."/>
            <person name="Kohn T."/>
            <person name="Peeters S.H."/>
            <person name="Heuer A."/>
            <person name="Rast P."/>
            <person name="Oberbeckmann S."/>
            <person name="Bunk B."/>
            <person name="Jeske O."/>
            <person name="Meyerdierks A."/>
            <person name="Storesund J.E."/>
            <person name="Kallscheuer N."/>
            <person name="Luecker S."/>
            <person name="Lage O.M."/>
            <person name="Pohl T."/>
            <person name="Merkel B.J."/>
            <person name="Hornburger P."/>
            <person name="Mueller R.-W."/>
            <person name="Bruemmer F."/>
            <person name="Labrenz M."/>
            <person name="Spormann A.M."/>
            <person name="Op den Camp H."/>
            <person name="Overmann J."/>
            <person name="Amann R."/>
            <person name="Jetten M.S.M."/>
            <person name="Mascher T."/>
            <person name="Medema M.H."/>
            <person name="Devos D.P."/>
            <person name="Kaster A.-K."/>
            <person name="Ovreas L."/>
            <person name="Rohde M."/>
            <person name="Galperin M.Y."/>
            <person name="Jogler C."/>
        </authorList>
    </citation>
    <scope>NUCLEOTIDE SEQUENCE [LARGE SCALE GENOMIC DNA]</scope>
    <source>
        <strain evidence="1 2">Enr10</strain>
    </source>
</reference>
<dbReference type="RefSeq" id="WP_145450503.1">
    <property type="nucleotide sequence ID" value="NZ_CP037421.1"/>
</dbReference>
<dbReference type="Gene3D" id="2.30.110.10">
    <property type="entry name" value="Electron Transport, Fmn-binding Protein, Chain A"/>
    <property type="match status" value="1"/>
</dbReference>
<dbReference type="EMBL" id="CP037421">
    <property type="protein sequence ID" value="QDT27775.1"/>
    <property type="molecule type" value="Genomic_DNA"/>
</dbReference>
<gene>
    <name evidence="1" type="primary">paiB</name>
    <name evidence="1" type="ORF">Enr10x_31050</name>
</gene>
<evidence type="ECO:0000313" key="2">
    <source>
        <dbReference type="Proteomes" id="UP000315647"/>
    </source>
</evidence>
<dbReference type="InterPro" id="IPR007396">
    <property type="entry name" value="TR_PAI2-type"/>
</dbReference>
<keyword evidence="2" id="KW-1185">Reference proteome</keyword>
<dbReference type="GO" id="GO:0008233">
    <property type="term" value="F:peptidase activity"/>
    <property type="evidence" value="ECO:0007669"/>
    <property type="project" value="UniProtKB-KW"/>
</dbReference>
<sequence length="207" mass="23143">MYIPAAFAETDASRLHPFLEQHSFATLVTSREGEPFASHLPLLLERNAGQQGQLLGHFAKANPQAETPDNESVLAIFHGPHAYISPTWYESANTVPTWNYQAVHIYGRYSRITDPAELKQVIDKTVQFYEAAQPAPWSMEIPDAEFTEGLLQGIVGFRIEIERIEGKFKLSQNHAVERREKVIDALKKQSSDDAQAIAALMKADLPA</sequence>